<evidence type="ECO:0000313" key="2">
    <source>
        <dbReference type="Proteomes" id="UP001213681"/>
    </source>
</evidence>
<dbReference type="EMBL" id="JAPVEA010000001">
    <property type="protein sequence ID" value="KAJ5465257.1"/>
    <property type="molecule type" value="Genomic_DNA"/>
</dbReference>
<protein>
    <submittedName>
        <fullName evidence="1">Geranylgeranyl pyrophosphate synthetase</fullName>
    </submittedName>
</protein>
<evidence type="ECO:0000313" key="1">
    <source>
        <dbReference type="EMBL" id="KAJ5465257.1"/>
    </source>
</evidence>
<accession>A0AAD6CH87</accession>
<dbReference type="AlphaFoldDB" id="A0AAD6CH87"/>
<dbReference type="GeneID" id="81594580"/>
<keyword evidence="2" id="KW-1185">Reference proteome</keyword>
<name>A0AAD6CH87_9EURO</name>
<reference evidence="1" key="2">
    <citation type="journal article" date="2023" name="IMA Fungus">
        <title>Comparative genomic study of the Penicillium genus elucidates a diverse pangenome and 15 lateral gene transfer events.</title>
        <authorList>
            <person name="Petersen C."/>
            <person name="Sorensen T."/>
            <person name="Nielsen M.R."/>
            <person name="Sondergaard T.E."/>
            <person name="Sorensen J.L."/>
            <person name="Fitzpatrick D.A."/>
            <person name="Frisvad J.C."/>
            <person name="Nielsen K.L."/>
        </authorList>
    </citation>
    <scope>NUCLEOTIDE SEQUENCE</scope>
    <source>
        <strain evidence="1">IBT 16125</strain>
    </source>
</reference>
<reference evidence="1" key="1">
    <citation type="submission" date="2022-12" db="EMBL/GenBank/DDBJ databases">
        <authorList>
            <person name="Petersen C."/>
        </authorList>
    </citation>
    <scope>NUCLEOTIDE SEQUENCE</scope>
    <source>
        <strain evidence="1">IBT 16125</strain>
    </source>
</reference>
<organism evidence="1 2">
    <name type="scientific">Penicillium daleae</name>
    <dbReference type="NCBI Taxonomy" id="63821"/>
    <lineage>
        <taxon>Eukaryota</taxon>
        <taxon>Fungi</taxon>
        <taxon>Dikarya</taxon>
        <taxon>Ascomycota</taxon>
        <taxon>Pezizomycotina</taxon>
        <taxon>Eurotiomycetes</taxon>
        <taxon>Eurotiomycetidae</taxon>
        <taxon>Eurotiales</taxon>
        <taxon>Aspergillaceae</taxon>
        <taxon>Penicillium</taxon>
    </lineage>
</organism>
<dbReference type="PANTHER" id="PTHR35179">
    <property type="entry name" value="PROTEIN CBG02620"/>
    <property type="match status" value="1"/>
</dbReference>
<dbReference type="RefSeq" id="XP_056772104.1">
    <property type="nucleotide sequence ID" value="XM_056904337.1"/>
</dbReference>
<gene>
    <name evidence="1" type="ORF">N7458_000943</name>
</gene>
<comment type="caution">
    <text evidence="1">The sequence shown here is derived from an EMBL/GenBank/DDBJ whole genome shotgun (WGS) entry which is preliminary data.</text>
</comment>
<sequence length="202" mass="22704">MPEPKTASEELVEISRLCLDSFAPAKAIITDVKHLASYNWVEASTPTIAVPGSPARWSAPQGPRRVKKDSGLVYIAQNVARHPDSPLEPLFRSLYIEQPLFDISSIDVVTDRNNIRKLLSFIKPTLTKNGLDPFTIQVDMAAQTAIFCRDETATYEVIGPGEFRGFGHEFEKAYTIPQVRDSTGHHRIISYRSRWCEFSRAP</sequence>
<proteinExistence type="predicted"/>
<dbReference type="PANTHER" id="PTHR35179:SF2">
    <property type="entry name" value="START DOMAIN-CONTAINING PROTEIN"/>
    <property type="match status" value="1"/>
</dbReference>
<dbReference type="Proteomes" id="UP001213681">
    <property type="component" value="Unassembled WGS sequence"/>
</dbReference>